<keyword evidence="1" id="KW-0472">Membrane</keyword>
<gene>
    <name evidence="2" type="ORF">GGE06_001287</name>
</gene>
<evidence type="ECO:0000256" key="1">
    <source>
        <dbReference type="SAM" id="Phobius"/>
    </source>
</evidence>
<dbReference type="Proteomes" id="UP000582643">
    <property type="component" value="Unassembled WGS sequence"/>
</dbReference>
<dbReference type="AlphaFoldDB" id="A0A7W7TW04"/>
<feature type="transmembrane region" description="Helical" evidence="1">
    <location>
        <begin position="12"/>
        <end position="36"/>
    </location>
</feature>
<feature type="transmembrane region" description="Helical" evidence="1">
    <location>
        <begin position="48"/>
        <end position="70"/>
    </location>
</feature>
<keyword evidence="3" id="KW-1185">Reference proteome</keyword>
<keyword evidence="1" id="KW-0812">Transmembrane</keyword>
<protein>
    <submittedName>
        <fullName evidence="2">Uncharacterized protein</fullName>
    </submittedName>
</protein>
<organism evidence="2 3">
    <name type="scientific">Streptomyces nymphaeiformis</name>
    <dbReference type="NCBI Taxonomy" id="2663842"/>
    <lineage>
        <taxon>Bacteria</taxon>
        <taxon>Bacillati</taxon>
        <taxon>Actinomycetota</taxon>
        <taxon>Actinomycetes</taxon>
        <taxon>Kitasatosporales</taxon>
        <taxon>Streptomycetaceae</taxon>
        <taxon>Streptomyces</taxon>
    </lineage>
</organism>
<dbReference type="RefSeq" id="WP_147321045.1">
    <property type="nucleotide sequence ID" value="NZ_JACHJY010000002.1"/>
</dbReference>
<sequence length="185" mass="20028">MAYEAQLSIRRRAVRGAVGGGITGAVAPVAATVAYFPYGLVELLGRYAWAWGLGGLVVLACGVLGTWSGARIGRVNGVREVALERGETVLSAYAVRPPLVDGRPSKPTDAHRFELRVTSRGLQLWDGSDRLWSHPWSEVRLTTADGGLLLVHHGDRTIAELWPVPETIGWDAVLLGAQRLRARSR</sequence>
<reference evidence="2 3" key="1">
    <citation type="submission" date="2020-08" db="EMBL/GenBank/DDBJ databases">
        <title>Genomic Encyclopedia of Type Strains, Phase III (KMG-III): the genomes of soil and plant-associated and newly described type strains.</title>
        <authorList>
            <person name="Whitman W."/>
        </authorList>
    </citation>
    <scope>NUCLEOTIDE SEQUENCE [LARGE SCALE GENOMIC DNA]</scope>
    <source>
        <strain evidence="2 3">SFB5A</strain>
    </source>
</reference>
<evidence type="ECO:0000313" key="2">
    <source>
        <dbReference type="EMBL" id="MBB4980379.1"/>
    </source>
</evidence>
<name>A0A7W7TW04_9ACTN</name>
<keyword evidence="1" id="KW-1133">Transmembrane helix</keyword>
<accession>A0A7W7TW04</accession>
<proteinExistence type="predicted"/>
<evidence type="ECO:0000313" key="3">
    <source>
        <dbReference type="Proteomes" id="UP000582643"/>
    </source>
</evidence>
<dbReference type="EMBL" id="JACHJY010000002">
    <property type="protein sequence ID" value="MBB4980379.1"/>
    <property type="molecule type" value="Genomic_DNA"/>
</dbReference>
<comment type="caution">
    <text evidence="2">The sequence shown here is derived from an EMBL/GenBank/DDBJ whole genome shotgun (WGS) entry which is preliminary data.</text>
</comment>